<dbReference type="EMBL" id="BFAV01000155">
    <property type="protein sequence ID" value="GBF34954.1"/>
    <property type="molecule type" value="Genomic_DNA"/>
</dbReference>
<organism evidence="2 3">
    <name type="scientific">Desulfocucumis palustris</name>
    <dbReference type="NCBI Taxonomy" id="1898651"/>
    <lineage>
        <taxon>Bacteria</taxon>
        <taxon>Bacillati</taxon>
        <taxon>Bacillota</taxon>
        <taxon>Clostridia</taxon>
        <taxon>Eubacteriales</taxon>
        <taxon>Desulfocucumaceae</taxon>
        <taxon>Desulfocucumis</taxon>
    </lineage>
</organism>
<evidence type="ECO:0000313" key="3">
    <source>
        <dbReference type="Proteomes" id="UP000239549"/>
    </source>
</evidence>
<accession>A0A2L2XG32</accession>
<reference evidence="3" key="1">
    <citation type="submission" date="2018-02" db="EMBL/GenBank/DDBJ databases">
        <title>Genome sequence of Desulfocucumis palustris strain NAW-5.</title>
        <authorList>
            <person name="Watanabe M."/>
            <person name="Kojima H."/>
            <person name="Fukui M."/>
        </authorList>
    </citation>
    <scope>NUCLEOTIDE SEQUENCE [LARGE SCALE GENOMIC DNA]</scope>
    <source>
        <strain evidence="3">NAW-5</strain>
    </source>
</reference>
<comment type="caution">
    <text evidence="2">The sequence shown here is derived from an EMBL/GenBank/DDBJ whole genome shotgun (WGS) entry which is preliminary data.</text>
</comment>
<keyword evidence="3" id="KW-1185">Reference proteome</keyword>
<dbReference type="AlphaFoldDB" id="A0A2L2XG32"/>
<keyword evidence="1" id="KW-0472">Membrane</keyword>
<proteinExistence type="predicted"/>
<sequence>MNRPPPAPGGGGRLLEGVKTGMFFDNWLLGIIFGFITTVALLAIGYPFARMWDKYEDPKPAAGSHGCDHGH</sequence>
<feature type="transmembrane region" description="Helical" evidence="1">
    <location>
        <begin position="27"/>
        <end position="49"/>
    </location>
</feature>
<protein>
    <submittedName>
        <fullName evidence="2">Uncharacterized protein</fullName>
    </submittedName>
</protein>
<dbReference type="Proteomes" id="UP000239549">
    <property type="component" value="Unassembled WGS sequence"/>
</dbReference>
<keyword evidence="1" id="KW-0812">Transmembrane</keyword>
<evidence type="ECO:0000313" key="2">
    <source>
        <dbReference type="EMBL" id="GBF34954.1"/>
    </source>
</evidence>
<keyword evidence="1" id="KW-1133">Transmembrane helix</keyword>
<name>A0A2L2XG32_9FIRM</name>
<evidence type="ECO:0000256" key="1">
    <source>
        <dbReference type="SAM" id="Phobius"/>
    </source>
</evidence>
<gene>
    <name evidence="2" type="ORF">DCCM_4074</name>
</gene>